<organism evidence="3 4">
    <name type="scientific">Macrostomum lignano</name>
    <dbReference type="NCBI Taxonomy" id="282301"/>
    <lineage>
        <taxon>Eukaryota</taxon>
        <taxon>Metazoa</taxon>
        <taxon>Spiralia</taxon>
        <taxon>Lophotrochozoa</taxon>
        <taxon>Platyhelminthes</taxon>
        <taxon>Rhabditophora</taxon>
        <taxon>Macrostomorpha</taxon>
        <taxon>Macrostomida</taxon>
        <taxon>Macrostomidae</taxon>
        <taxon>Macrostomum</taxon>
    </lineage>
</organism>
<dbReference type="PANTHER" id="PTHR21017:SF17">
    <property type="entry name" value="PROTEIN NIPSNAP"/>
    <property type="match status" value="1"/>
</dbReference>
<dbReference type="SUPFAM" id="SSF54909">
    <property type="entry name" value="Dimeric alpha+beta barrel"/>
    <property type="match status" value="1"/>
</dbReference>
<proteinExistence type="inferred from homology"/>
<reference evidence="4" key="1">
    <citation type="submission" date="2016-11" db="UniProtKB">
        <authorList>
            <consortium name="WormBaseParasite"/>
        </authorList>
    </citation>
    <scope>IDENTIFICATION</scope>
</reference>
<dbReference type="GO" id="GO:0005739">
    <property type="term" value="C:mitochondrion"/>
    <property type="evidence" value="ECO:0007669"/>
    <property type="project" value="TreeGrafter"/>
</dbReference>
<evidence type="ECO:0000313" key="3">
    <source>
        <dbReference type="Proteomes" id="UP000095280"/>
    </source>
</evidence>
<dbReference type="PANTHER" id="PTHR21017">
    <property type="entry name" value="NIPSNAP-RELATED"/>
    <property type="match status" value="1"/>
</dbReference>
<evidence type="ECO:0000259" key="2">
    <source>
        <dbReference type="Pfam" id="PF07978"/>
    </source>
</evidence>
<dbReference type="GO" id="GO:0000423">
    <property type="term" value="P:mitophagy"/>
    <property type="evidence" value="ECO:0007669"/>
    <property type="project" value="UniProtKB-ARBA"/>
</dbReference>
<dbReference type="Pfam" id="PF07978">
    <property type="entry name" value="NIPSNAP"/>
    <property type="match status" value="1"/>
</dbReference>
<dbReference type="AlphaFoldDB" id="A0A1I8FV10"/>
<keyword evidence="3" id="KW-1185">Reference proteome</keyword>
<dbReference type="InterPro" id="IPR051557">
    <property type="entry name" value="NipSnap_domain"/>
</dbReference>
<sequence length="195" mass="22483">PELYSDFLFKSKEEKMSSPKVYEFRYYQIAARFVVQFKQLAAQHVPHRARRSRLVGIWMTELGALNHVLHVWEYESLAHRKSVRDEMYTDTEWTEFLGQVGPMFQMMDNWLCRCVAGDASSRWPDKEFYQLSTLKFAPIESAKTAATDCIEVCSQRPGFKAAFESLVGKANRREMAGDSLPPKHPLLPSATRAIL</sequence>
<accession>A0A1I8FV10</accession>
<evidence type="ECO:0000256" key="1">
    <source>
        <dbReference type="ARBA" id="ARBA00005291"/>
    </source>
</evidence>
<dbReference type="InterPro" id="IPR011008">
    <property type="entry name" value="Dimeric_a/b-barrel"/>
</dbReference>
<dbReference type="Gene3D" id="3.30.70.100">
    <property type="match status" value="1"/>
</dbReference>
<feature type="domain" description="NIPSNAP" evidence="2">
    <location>
        <begin position="22"/>
        <end position="109"/>
    </location>
</feature>
<protein>
    <submittedName>
        <fullName evidence="4">NIPSNAP domain-containing protein</fullName>
    </submittedName>
</protein>
<name>A0A1I8FV10_9PLAT</name>
<evidence type="ECO:0000313" key="4">
    <source>
        <dbReference type="WBParaSite" id="maker-uti_cns_0000031-snap-gene-0.9-mRNA-1"/>
    </source>
</evidence>
<dbReference type="WBParaSite" id="maker-uti_cns_0000031-snap-gene-0.9-mRNA-1">
    <property type="protein sequence ID" value="maker-uti_cns_0000031-snap-gene-0.9-mRNA-1"/>
    <property type="gene ID" value="maker-uti_cns_0000031-snap-gene-0.9"/>
</dbReference>
<dbReference type="InterPro" id="IPR012577">
    <property type="entry name" value="NIPSNAP"/>
</dbReference>
<dbReference type="Proteomes" id="UP000095280">
    <property type="component" value="Unplaced"/>
</dbReference>
<comment type="similarity">
    <text evidence="1">Belongs to the NipSnap family.</text>
</comment>